<accession>A0A5J4TH43</accession>
<reference evidence="2 3" key="1">
    <citation type="submission" date="2019-03" db="EMBL/GenBank/DDBJ databases">
        <title>Single cell metagenomics reveals metabolic interactions within the superorganism composed of flagellate Streblomastix strix and complex community of Bacteroidetes bacteria on its surface.</title>
        <authorList>
            <person name="Treitli S.C."/>
            <person name="Kolisko M."/>
            <person name="Husnik F."/>
            <person name="Keeling P."/>
            <person name="Hampl V."/>
        </authorList>
    </citation>
    <scope>NUCLEOTIDE SEQUENCE [LARGE SCALE GENOMIC DNA]</scope>
    <source>
        <strain evidence="2">ST1C</strain>
    </source>
</reference>
<feature type="compositionally biased region" description="Polar residues" evidence="1">
    <location>
        <begin position="271"/>
        <end position="294"/>
    </location>
</feature>
<feature type="region of interest" description="Disordered" evidence="1">
    <location>
        <begin position="261"/>
        <end position="298"/>
    </location>
</feature>
<evidence type="ECO:0000313" key="2">
    <source>
        <dbReference type="EMBL" id="KAA6357113.1"/>
    </source>
</evidence>
<evidence type="ECO:0000313" key="3">
    <source>
        <dbReference type="Proteomes" id="UP000324800"/>
    </source>
</evidence>
<gene>
    <name evidence="2" type="ORF">EZS28_047360</name>
</gene>
<comment type="caution">
    <text evidence="2">The sequence shown here is derived from an EMBL/GenBank/DDBJ whole genome shotgun (WGS) entry which is preliminary data.</text>
</comment>
<name>A0A5J4TH43_9EUKA</name>
<dbReference type="AlphaFoldDB" id="A0A5J4TH43"/>
<evidence type="ECO:0000256" key="1">
    <source>
        <dbReference type="SAM" id="MobiDB-lite"/>
    </source>
</evidence>
<feature type="non-terminal residue" evidence="2">
    <location>
        <position position="345"/>
    </location>
</feature>
<protein>
    <submittedName>
        <fullName evidence="2">Uncharacterized protein</fullName>
    </submittedName>
</protein>
<proteinExistence type="predicted"/>
<organism evidence="2 3">
    <name type="scientific">Streblomastix strix</name>
    <dbReference type="NCBI Taxonomy" id="222440"/>
    <lineage>
        <taxon>Eukaryota</taxon>
        <taxon>Metamonada</taxon>
        <taxon>Preaxostyla</taxon>
        <taxon>Oxymonadida</taxon>
        <taxon>Streblomastigidae</taxon>
        <taxon>Streblomastix</taxon>
    </lineage>
</organism>
<sequence>MTIQGKETYIPQRLIFNAGSKTEYCDIRVGDVINGSLMMNNQIMIIKPNLLDSHSASIITGQHLNFLLNQSCTNDRLIINGNISISELSSNPNSANARQRAKVIEYHGDLIVSDVLKTDVFVVSVSPQRDDISPALAIIGDQYNIPQITLSRKNRLIIEFKSNISRNLYINSESPFDGNQLPQDIYIFAEPMGSSSETKLANLHDGTLFCKKLVNEGEHAANVTARNFNAKSIEYKATSRTGQGNKQRHKVYDMIEDILNSTNRRKRHRNSGTIPRQSKRTNNSWKNKQSTNEQKIIKTGDFVSQSVITRDFNDQQTNPPTDPTISPMLMLPVPPPPYPPVIFII</sequence>
<dbReference type="EMBL" id="SNRW01031898">
    <property type="protein sequence ID" value="KAA6357113.1"/>
    <property type="molecule type" value="Genomic_DNA"/>
</dbReference>
<dbReference type="Proteomes" id="UP000324800">
    <property type="component" value="Unassembled WGS sequence"/>
</dbReference>